<dbReference type="GO" id="GO:1901135">
    <property type="term" value="P:carbohydrate derivative metabolic process"/>
    <property type="evidence" value="ECO:0007669"/>
    <property type="project" value="UniProtKB-ARBA"/>
</dbReference>
<dbReference type="AlphaFoldDB" id="V2VUL3"/>
<evidence type="ECO:0000259" key="2">
    <source>
        <dbReference type="Pfam" id="PF13477"/>
    </source>
</evidence>
<dbReference type="RefSeq" id="WP_004899826.1">
    <property type="nucleotide sequence ID" value="NZ_BBTI01000002.1"/>
</dbReference>
<proteinExistence type="predicted"/>
<dbReference type="Pfam" id="PF13477">
    <property type="entry name" value="Glyco_trans_4_2"/>
    <property type="match status" value="1"/>
</dbReference>
<keyword evidence="4" id="KW-1185">Reference proteome</keyword>
<dbReference type="InterPro" id="IPR001296">
    <property type="entry name" value="Glyco_trans_1"/>
</dbReference>
<dbReference type="GO" id="GO:0016757">
    <property type="term" value="F:glycosyltransferase activity"/>
    <property type="evidence" value="ECO:0007669"/>
    <property type="project" value="InterPro"/>
</dbReference>
<dbReference type="PANTHER" id="PTHR12526:SF630">
    <property type="entry name" value="GLYCOSYLTRANSFERASE"/>
    <property type="match status" value="1"/>
</dbReference>
<protein>
    <recommendedName>
        <fullName evidence="5">Glycosyl transferase family 1 domain-containing protein</fullName>
    </recommendedName>
</protein>
<dbReference type="PANTHER" id="PTHR12526">
    <property type="entry name" value="GLYCOSYLTRANSFERASE"/>
    <property type="match status" value="1"/>
</dbReference>
<dbReference type="EMBL" id="AYEU01000006">
    <property type="protein sequence ID" value="ESK51434.1"/>
    <property type="molecule type" value="Genomic_DNA"/>
</dbReference>
<evidence type="ECO:0000259" key="1">
    <source>
        <dbReference type="Pfam" id="PF00534"/>
    </source>
</evidence>
<dbReference type="HOGENOM" id="CLU_009583_8_0_6"/>
<dbReference type="Gene3D" id="3.40.50.2000">
    <property type="entry name" value="Glycogen Phosphorylase B"/>
    <property type="match status" value="2"/>
</dbReference>
<dbReference type="PATRIC" id="fig|1341683.3.peg.1936"/>
<evidence type="ECO:0000313" key="3">
    <source>
        <dbReference type="EMBL" id="ESK51434.1"/>
    </source>
</evidence>
<gene>
    <name evidence="3" type="ORF">P255_01949</name>
</gene>
<name>V2VUL3_9GAMM</name>
<dbReference type="CDD" id="cd03808">
    <property type="entry name" value="GT4_CapM-like"/>
    <property type="match status" value="1"/>
</dbReference>
<sequence>MKPKIALIVSAPGTFNAFYLNHIKFLKTLYDVTLIANFAKNEIILPDVKHISLDLDRKPSLIDDFKNLMKLTAIFKEENFDIVHSTTPKAGFVTQIAGFLSGRKIRLHTFTGQIWANKTGIKKDVLKLIDRTIARLSTHLLADSKSQMDFLISENIPVKSKIQVLGEGSISGVNTQKFYPKNTETLRRKLGFVEGDFVFLFIGRLNADKGIKDLLKSFDMVHNQRPRAKLLIVGPDEENLLPMIQENKLFDSAIFYQGFTKSPEDYMTMADIMCLPSYREGFGTVIVEASACGTPTIGSNIYGITDAIDDGKSGYLFQVGNSEDLAYKMIYCIDHPDELKKISSFGLQRIKEKFDADLSSQYLLNYYRSILA</sequence>
<feature type="domain" description="Glycosyl transferase family 1" evidence="1">
    <location>
        <begin position="183"/>
        <end position="344"/>
    </location>
</feature>
<dbReference type="Proteomes" id="UP000018418">
    <property type="component" value="Unassembled WGS sequence"/>
</dbReference>
<evidence type="ECO:0000313" key="4">
    <source>
        <dbReference type="Proteomes" id="UP000018418"/>
    </source>
</evidence>
<dbReference type="InterPro" id="IPR028098">
    <property type="entry name" value="Glyco_trans_4-like_N"/>
</dbReference>
<evidence type="ECO:0008006" key="5">
    <source>
        <dbReference type="Google" id="ProtNLM"/>
    </source>
</evidence>
<dbReference type="Pfam" id="PF00534">
    <property type="entry name" value="Glycos_transf_1"/>
    <property type="match status" value="1"/>
</dbReference>
<organism evidence="3 4">
    <name type="scientific">Acinetobacter brisouii CIP 110357</name>
    <dbReference type="NCBI Taxonomy" id="1341683"/>
    <lineage>
        <taxon>Bacteria</taxon>
        <taxon>Pseudomonadati</taxon>
        <taxon>Pseudomonadota</taxon>
        <taxon>Gammaproteobacteria</taxon>
        <taxon>Moraxellales</taxon>
        <taxon>Moraxellaceae</taxon>
        <taxon>Acinetobacter</taxon>
    </lineage>
</organism>
<feature type="domain" description="Glycosyltransferase subfamily 4-like N-terminal" evidence="2">
    <location>
        <begin position="4"/>
        <end position="102"/>
    </location>
</feature>
<reference evidence="3 4" key="1">
    <citation type="submission" date="2013-10" db="EMBL/GenBank/DDBJ databases">
        <title>The Genome Sequence of Acinetobacter brisouii CIP 110357.</title>
        <authorList>
            <consortium name="The Broad Institute Genomics Platform"/>
            <consortium name="The Broad Institute Genome Sequencing Center for Infectious Disease"/>
            <person name="Cerqueira G."/>
            <person name="Feldgarden M."/>
            <person name="Courvalin P."/>
            <person name="Grillot-Courvalin C."/>
            <person name="Clermont D."/>
            <person name="Rocha E."/>
            <person name="Yoon E.-J."/>
            <person name="Nemec A."/>
            <person name="Young S.K."/>
            <person name="Zeng Q."/>
            <person name="Gargeya S."/>
            <person name="Fitzgerald M."/>
            <person name="Abouelleil A."/>
            <person name="Alvarado L."/>
            <person name="Berlin A.M."/>
            <person name="Chapman S.B."/>
            <person name="Gainer-Dewar J."/>
            <person name="Goldberg J."/>
            <person name="Gnerre S."/>
            <person name="Griggs A."/>
            <person name="Gujja S."/>
            <person name="Hansen M."/>
            <person name="Howarth C."/>
            <person name="Imamovic A."/>
            <person name="Ireland A."/>
            <person name="Larimer J."/>
            <person name="McCowan C."/>
            <person name="Murphy C."/>
            <person name="Pearson M."/>
            <person name="Poon T.W."/>
            <person name="Priest M."/>
            <person name="Roberts A."/>
            <person name="Saif S."/>
            <person name="Shea T."/>
            <person name="Sykes S."/>
            <person name="Wortman J."/>
            <person name="Nusbaum C."/>
            <person name="Birren B."/>
        </authorList>
    </citation>
    <scope>NUCLEOTIDE SEQUENCE [LARGE SCALE GENOMIC DNA]</scope>
    <source>
        <strain evidence="3 4">CIP 110357</strain>
    </source>
</reference>
<dbReference type="SUPFAM" id="SSF53756">
    <property type="entry name" value="UDP-Glycosyltransferase/glycogen phosphorylase"/>
    <property type="match status" value="1"/>
</dbReference>
<comment type="caution">
    <text evidence="3">The sequence shown here is derived from an EMBL/GenBank/DDBJ whole genome shotgun (WGS) entry which is preliminary data.</text>
</comment>
<accession>V2VUL3</accession>
<dbReference type="OrthoDB" id="4611853at2"/>